<dbReference type="KEGG" id="cpro:CPRO_09030"/>
<proteinExistence type="predicted"/>
<keyword evidence="2" id="KW-1133">Transmembrane helix</keyword>
<dbReference type="OrthoDB" id="9951583at2"/>
<dbReference type="RefSeq" id="WP_066048256.1">
    <property type="nucleotide sequence ID" value="NZ_CP014223.1"/>
</dbReference>
<keyword evidence="2" id="KW-0812">Transmembrane</keyword>
<accession>A0A0X8VAQ7</accession>
<feature type="transmembrane region" description="Helical" evidence="2">
    <location>
        <begin position="49"/>
        <end position="70"/>
    </location>
</feature>
<dbReference type="Proteomes" id="UP000184204">
    <property type="component" value="Unassembled WGS sequence"/>
</dbReference>
<reference evidence="4" key="3">
    <citation type="submission" date="2016-11" db="EMBL/GenBank/DDBJ databases">
        <authorList>
            <person name="Varghese N."/>
            <person name="Submissions S."/>
        </authorList>
    </citation>
    <scope>NUCLEOTIDE SEQUENCE</scope>
    <source>
        <strain evidence="4">DSM 1682</strain>
    </source>
</reference>
<feature type="transmembrane region" description="Helical" evidence="2">
    <location>
        <begin position="20"/>
        <end position="43"/>
    </location>
</feature>
<sequence length="249" mass="28617">MKQIYERLRQYWDYGEWGYFILLLFITLSTAIFFIGILCWALEAIFNFLVFKFDFLITVGACVGVVVYLWNSSKEEKRIKLQAIEEQHAEQSAEMDKAVAENNYSIIRQCLFTVLSEQADNIGLVKPSTFSEMNSPSRIISCNGFYLCQFVVMKKGTAIDLKLIKECLQMRIVQKLNAGEFPELSVRSHIYNGRAYPILYIHTLEDTGGYIQINTALVNNKYCQSLEASRYAQQQNALPATTISRDVDF</sequence>
<keyword evidence="5" id="KW-1185">Reference proteome</keyword>
<keyword evidence="1" id="KW-0175">Coiled coil</keyword>
<gene>
    <name evidence="3" type="ORF">CPRO_09030</name>
    <name evidence="4" type="ORF">SAMN02745151_00580</name>
</gene>
<protein>
    <submittedName>
        <fullName evidence="4">Uncharacterized protein</fullName>
    </submittedName>
</protein>
<evidence type="ECO:0000313" key="6">
    <source>
        <dbReference type="Proteomes" id="UP000184204"/>
    </source>
</evidence>
<name>A0A0X8VAQ7_ANAPI</name>
<dbReference type="AlphaFoldDB" id="A0A0X8VAQ7"/>
<evidence type="ECO:0000256" key="1">
    <source>
        <dbReference type="SAM" id="Coils"/>
    </source>
</evidence>
<dbReference type="EMBL" id="FQUA01000002">
    <property type="protein sequence ID" value="SHE40314.1"/>
    <property type="molecule type" value="Genomic_DNA"/>
</dbReference>
<evidence type="ECO:0000313" key="5">
    <source>
        <dbReference type="Proteomes" id="UP000068026"/>
    </source>
</evidence>
<reference evidence="5" key="2">
    <citation type="submission" date="2016-01" db="EMBL/GenBank/DDBJ databases">
        <authorList>
            <person name="Poehlein A."/>
            <person name="Schlien K."/>
            <person name="Gottschalk G."/>
            <person name="Buckel W."/>
            <person name="Daniel R."/>
        </authorList>
    </citation>
    <scope>NUCLEOTIDE SEQUENCE [LARGE SCALE GENOMIC DNA]</scope>
    <source>
        <strain evidence="5">X2</strain>
    </source>
</reference>
<evidence type="ECO:0000256" key="2">
    <source>
        <dbReference type="SAM" id="Phobius"/>
    </source>
</evidence>
<dbReference type="EMBL" id="CP014223">
    <property type="protein sequence ID" value="AMJ40503.1"/>
    <property type="molecule type" value="Genomic_DNA"/>
</dbReference>
<keyword evidence="2" id="KW-0472">Membrane</keyword>
<feature type="coiled-coil region" evidence="1">
    <location>
        <begin position="74"/>
        <end position="101"/>
    </location>
</feature>
<reference evidence="3 5" key="1">
    <citation type="journal article" date="2016" name="Genome Announc.">
        <title>Complete Genome Sequence of the Amino Acid-Fermenting Clostridium propionicum X2 (DSM 1682).</title>
        <authorList>
            <person name="Poehlein A."/>
            <person name="Schlien K."/>
            <person name="Chowdhury N.P."/>
            <person name="Gottschalk G."/>
            <person name="Buckel W."/>
            <person name="Daniel R."/>
        </authorList>
    </citation>
    <scope>NUCLEOTIDE SEQUENCE [LARGE SCALE GENOMIC DNA]</scope>
    <source>
        <strain evidence="3 5">X2</strain>
    </source>
</reference>
<evidence type="ECO:0000313" key="3">
    <source>
        <dbReference type="EMBL" id="AMJ40503.1"/>
    </source>
</evidence>
<organism evidence="4 6">
    <name type="scientific">Anaerotignum propionicum DSM 1682</name>
    <dbReference type="NCBI Taxonomy" id="991789"/>
    <lineage>
        <taxon>Bacteria</taxon>
        <taxon>Bacillati</taxon>
        <taxon>Bacillota</taxon>
        <taxon>Clostridia</taxon>
        <taxon>Lachnospirales</taxon>
        <taxon>Anaerotignaceae</taxon>
        <taxon>Anaerotignum</taxon>
    </lineage>
</organism>
<reference evidence="6" key="4">
    <citation type="submission" date="2016-11" db="EMBL/GenBank/DDBJ databases">
        <authorList>
            <person name="Jaros S."/>
            <person name="Januszkiewicz K."/>
            <person name="Wedrychowicz H."/>
        </authorList>
    </citation>
    <scope>NUCLEOTIDE SEQUENCE [LARGE SCALE GENOMIC DNA]</scope>
    <source>
        <strain evidence="6">DSM 1682</strain>
    </source>
</reference>
<dbReference type="Proteomes" id="UP000068026">
    <property type="component" value="Chromosome"/>
</dbReference>
<evidence type="ECO:0000313" key="4">
    <source>
        <dbReference type="EMBL" id="SHE40314.1"/>
    </source>
</evidence>